<dbReference type="CDD" id="cd08195">
    <property type="entry name" value="DHQS"/>
    <property type="match status" value="1"/>
</dbReference>
<keyword evidence="6" id="KW-0057">Aromatic amino acid biosynthesis</keyword>
<organism evidence="11 12">
    <name type="scientific">Parasphaerochaeta coccoides (strain ATCC BAA-1237 / DSM 17374 / SPN1)</name>
    <name type="common">Sphaerochaeta coccoides</name>
    <dbReference type="NCBI Taxonomy" id="760011"/>
    <lineage>
        <taxon>Bacteria</taxon>
        <taxon>Pseudomonadati</taxon>
        <taxon>Spirochaetota</taxon>
        <taxon>Spirochaetia</taxon>
        <taxon>Spirochaetales</taxon>
        <taxon>Sphaerochaetaceae</taxon>
        <taxon>Parasphaerochaeta</taxon>
    </lineage>
</organism>
<evidence type="ECO:0000256" key="5">
    <source>
        <dbReference type="ARBA" id="ARBA00023027"/>
    </source>
</evidence>
<dbReference type="HOGENOM" id="CLU_001201_0_1_12"/>
<dbReference type="Gene3D" id="3.40.50.1970">
    <property type="match status" value="1"/>
</dbReference>
<dbReference type="SUPFAM" id="SSF56796">
    <property type="entry name" value="Dehydroquinate synthase-like"/>
    <property type="match status" value="1"/>
</dbReference>
<dbReference type="STRING" id="760011.Spico_0526"/>
<evidence type="ECO:0000313" key="12">
    <source>
        <dbReference type="Proteomes" id="UP000007939"/>
    </source>
</evidence>
<dbReference type="InterPro" id="IPR030960">
    <property type="entry name" value="DHQS/DOIS_N"/>
</dbReference>
<comment type="cofactor">
    <cofactor evidence="1">
        <name>NAD(+)</name>
        <dbReference type="ChEBI" id="CHEBI:57540"/>
    </cofactor>
</comment>
<dbReference type="Gene3D" id="1.20.1090.10">
    <property type="entry name" value="Dehydroquinate synthase-like - alpha domain"/>
    <property type="match status" value="1"/>
</dbReference>
<evidence type="ECO:0000313" key="11">
    <source>
        <dbReference type="EMBL" id="AEC01754.1"/>
    </source>
</evidence>
<evidence type="ECO:0000259" key="10">
    <source>
        <dbReference type="Pfam" id="PF24621"/>
    </source>
</evidence>
<comment type="cofactor">
    <cofactor evidence="2">
        <name>Co(2+)</name>
        <dbReference type="ChEBI" id="CHEBI:48828"/>
    </cofactor>
</comment>
<dbReference type="RefSeq" id="WP_013739150.1">
    <property type="nucleotide sequence ID" value="NC_015436.1"/>
</dbReference>
<reference evidence="11 12" key="2">
    <citation type="journal article" date="2012" name="Stand. Genomic Sci.">
        <title>Complete genome sequence of the termite hindgut bacterium Spirochaeta coccoides type strain (SPN1(T)), reclassification in the genus Sphaerochaeta as Sphaerochaeta coccoides comb. nov. and emendations of the family Spirochaetaceae and the genus Sphaerochaeta.</title>
        <authorList>
            <person name="Abt B."/>
            <person name="Han C."/>
            <person name="Scheuner C."/>
            <person name="Lu M."/>
            <person name="Lapidus A."/>
            <person name="Nolan M."/>
            <person name="Lucas S."/>
            <person name="Hammon N."/>
            <person name="Deshpande S."/>
            <person name="Cheng J.F."/>
            <person name="Tapia R."/>
            <person name="Goodwin L.A."/>
            <person name="Pitluck S."/>
            <person name="Liolios K."/>
            <person name="Pagani I."/>
            <person name="Ivanova N."/>
            <person name="Mavromatis K."/>
            <person name="Mikhailova N."/>
            <person name="Huntemann M."/>
            <person name="Pati A."/>
            <person name="Chen A."/>
            <person name="Palaniappan K."/>
            <person name="Land M."/>
            <person name="Hauser L."/>
            <person name="Brambilla E.M."/>
            <person name="Rohde M."/>
            <person name="Spring S."/>
            <person name="Gronow S."/>
            <person name="Goker M."/>
            <person name="Woyke T."/>
            <person name="Bristow J."/>
            <person name="Eisen J.A."/>
            <person name="Markowitz V."/>
            <person name="Hugenholtz P."/>
            <person name="Kyrpides N.C."/>
            <person name="Klenk H.P."/>
            <person name="Detter J.C."/>
        </authorList>
    </citation>
    <scope>NUCLEOTIDE SEQUENCE [LARGE SCALE GENOMIC DNA]</scope>
    <source>
        <strain evidence="12">ATCC BAA-1237 / DSM 17374 / SPN1</strain>
    </source>
</reference>
<name>F4GJB4_PARC1</name>
<dbReference type="GO" id="GO:0009073">
    <property type="term" value="P:aromatic amino acid family biosynthetic process"/>
    <property type="evidence" value="ECO:0007669"/>
    <property type="project" value="UniProtKB-KW"/>
</dbReference>
<dbReference type="Pfam" id="PF01761">
    <property type="entry name" value="DHQ_synthase"/>
    <property type="match status" value="1"/>
</dbReference>
<feature type="domain" description="3-dehydroquinate synthase N-terminal" evidence="9">
    <location>
        <begin position="57"/>
        <end position="168"/>
    </location>
</feature>
<evidence type="ECO:0000256" key="4">
    <source>
        <dbReference type="ARBA" id="ARBA00022723"/>
    </source>
</evidence>
<dbReference type="PANTHER" id="PTHR43622">
    <property type="entry name" value="3-DEHYDROQUINATE SYNTHASE"/>
    <property type="match status" value="1"/>
</dbReference>
<keyword evidence="8" id="KW-0170">Cobalt</keyword>
<dbReference type="Proteomes" id="UP000007939">
    <property type="component" value="Chromosome"/>
</dbReference>
<evidence type="ECO:0000256" key="2">
    <source>
        <dbReference type="ARBA" id="ARBA00001941"/>
    </source>
</evidence>
<gene>
    <name evidence="11" type="ordered locus">Spico_0526</name>
</gene>
<reference evidence="12" key="1">
    <citation type="submission" date="2011-04" db="EMBL/GenBank/DDBJ databases">
        <title>The complete genome of Spirochaeta coccoides DSM 17374.</title>
        <authorList>
            <person name="Lucas S."/>
            <person name="Copeland A."/>
            <person name="Lapidus A."/>
            <person name="Bruce D."/>
            <person name="Goodwin L."/>
            <person name="Pitluck S."/>
            <person name="Peters L."/>
            <person name="Kyrpides N."/>
            <person name="Mavromatis K."/>
            <person name="Pagani I."/>
            <person name="Ivanova N."/>
            <person name="Ovchinnikova G."/>
            <person name="Lu M."/>
            <person name="Detter J.C."/>
            <person name="Tapia R."/>
            <person name="Han C."/>
            <person name="Land M."/>
            <person name="Hauser L."/>
            <person name="Markowitz V."/>
            <person name="Cheng J.-F."/>
            <person name="Hugenholtz P."/>
            <person name="Woyke T."/>
            <person name="Wu D."/>
            <person name="Spring S."/>
            <person name="Schroeder M."/>
            <person name="Brambilla E."/>
            <person name="Klenk H.-P."/>
            <person name="Eisen J.A."/>
        </authorList>
    </citation>
    <scope>NUCLEOTIDE SEQUENCE [LARGE SCALE GENOMIC DNA]</scope>
    <source>
        <strain evidence="12">ATCC BAA-1237 / DSM 17374 / SPN1</strain>
    </source>
</reference>
<keyword evidence="4" id="KW-0479">Metal-binding</keyword>
<proteinExistence type="predicted"/>
<accession>F4GJB4</accession>
<dbReference type="PANTHER" id="PTHR43622:SF7">
    <property type="entry name" value="3-DEHYDROQUINATE SYNTHASE, CHLOROPLASTIC"/>
    <property type="match status" value="1"/>
</dbReference>
<evidence type="ECO:0000256" key="7">
    <source>
        <dbReference type="ARBA" id="ARBA00023239"/>
    </source>
</evidence>
<dbReference type="KEGG" id="scc:Spico_0526"/>
<evidence type="ECO:0000256" key="1">
    <source>
        <dbReference type="ARBA" id="ARBA00001911"/>
    </source>
</evidence>
<keyword evidence="5" id="KW-0520">NAD</keyword>
<dbReference type="eggNOG" id="COG0337">
    <property type="taxonomic scope" value="Bacteria"/>
</dbReference>
<keyword evidence="7 11" id="KW-0456">Lyase</keyword>
<keyword evidence="12" id="KW-1185">Reference proteome</keyword>
<evidence type="ECO:0000256" key="3">
    <source>
        <dbReference type="ARBA" id="ARBA00022605"/>
    </source>
</evidence>
<dbReference type="GO" id="GO:0008652">
    <property type="term" value="P:amino acid biosynthetic process"/>
    <property type="evidence" value="ECO:0007669"/>
    <property type="project" value="UniProtKB-KW"/>
</dbReference>
<dbReference type="InterPro" id="IPR056179">
    <property type="entry name" value="DHQS_C"/>
</dbReference>
<dbReference type="InterPro" id="IPR030963">
    <property type="entry name" value="DHQ_synth_fam"/>
</dbReference>
<evidence type="ECO:0000256" key="6">
    <source>
        <dbReference type="ARBA" id="ARBA00023141"/>
    </source>
</evidence>
<evidence type="ECO:0000256" key="8">
    <source>
        <dbReference type="ARBA" id="ARBA00023285"/>
    </source>
</evidence>
<dbReference type="AlphaFoldDB" id="F4GJB4"/>
<evidence type="ECO:0000259" key="9">
    <source>
        <dbReference type="Pfam" id="PF01761"/>
    </source>
</evidence>
<feature type="domain" description="3-dehydroquinate synthase C-terminal" evidence="10">
    <location>
        <begin position="171"/>
        <end position="318"/>
    </location>
</feature>
<dbReference type="PIRSF" id="PIRSF001455">
    <property type="entry name" value="DHQ_synth"/>
    <property type="match status" value="1"/>
</dbReference>
<sequence>MEERISVVLASGRKSSVYIASNTSELSARLSSYGANVLWVMDEHTSQLLRPLPPIHVILEAGEPSKNWRNVEIILRTAVQEGLARDAAFVGIGGGVLCDMTAFAASLFMRGCSLVLVPTTLLCMTDAALGGKTAIDYMGGKNLVGTFYPARDILIFPELLKSLPEGEYVNGLAEMLKHALLTEDESLYRTFLTKKKNILDRDPVLLRTLIGLSLDVKAAYISRDPEEKNGIRQALNLGHTFGHALESLGGFRSWSHGAAVAWGIGRALEAGTMLGLTEPRFAAGAQKLLAMYGYDMDYRIGRGEWMQFRQNILRDKKKEDGHVHFILLEKQGIPIRRMVDEQMIQALVISPPLKK</sequence>
<keyword evidence="3" id="KW-0028">Amino-acid biosynthesis</keyword>
<dbReference type="InterPro" id="IPR050071">
    <property type="entry name" value="Dehydroquinate_synthase"/>
</dbReference>
<protein>
    <submittedName>
        <fullName evidence="11">3-dehydroquinate synthase</fullName>
        <ecNumber evidence="11">4.2.3.4</ecNumber>
    </submittedName>
</protein>
<dbReference type="EMBL" id="CP002659">
    <property type="protein sequence ID" value="AEC01754.1"/>
    <property type="molecule type" value="Genomic_DNA"/>
</dbReference>
<dbReference type="GO" id="GO:0003856">
    <property type="term" value="F:3-dehydroquinate synthase activity"/>
    <property type="evidence" value="ECO:0007669"/>
    <property type="project" value="UniProtKB-EC"/>
</dbReference>
<dbReference type="Pfam" id="PF24621">
    <property type="entry name" value="DHQS_C"/>
    <property type="match status" value="1"/>
</dbReference>
<dbReference type="GO" id="GO:0046872">
    <property type="term" value="F:metal ion binding"/>
    <property type="evidence" value="ECO:0007669"/>
    <property type="project" value="UniProtKB-KW"/>
</dbReference>
<dbReference type="EC" id="4.2.3.4" evidence="11"/>
<dbReference type="OrthoDB" id="9806583at2"/>